<evidence type="ECO:0000313" key="1">
    <source>
        <dbReference type="EnsemblPlants" id="TuG1812G0200002260.01.T01.cds293134"/>
    </source>
</evidence>
<dbReference type="Proteomes" id="UP000015106">
    <property type="component" value="Chromosome 2"/>
</dbReference>
<dbReference type="Gramene" id="TuG1812G0200002260.01.T01">
    <property type="protein sequence ID" value="TuG1812G0200002260.01.T01.cds293134"/>
    <property type="gene ID" value="TuG1812G0200002260.01"/>
</dbReference>
<protein>
    <submittedName>
        <fullName evidence="1">Uncharacterized protein</fullName>
    </submittedName>
</protein>
<organism evidence="1 2">
    <name type="scientific">Triticum urartu</name>
    <name type="common">Red wild einkorn</name>
    <name type="synonym">Crithodium urartu</name>
    <dbReference type="NCBI Taxonomy" id="4572"/>
    <lineage>
        <taxon>Eukaryota</taxon>
        <taxon>Viridiplantae</taxon>
        <taxon>Streptophyta</taxon>
        <taxon>Embryophyta</taxon>
        <taxon>Tracheophyta</taxon>
        <taxon>Spermatophyta</taxon>
        <taxon>Magnoliopsida</taxon>
        <taxon>Liliopsida</taxon>
        <taxon>Poales</taxon>
        <taxon>Poaceae</taxon>
        <taxon>BOP clade</taxon>
        <taxon>Pooideae</taxon>
        <taxon>Triticodae</taxon>
        <taxon>Triticeae</taxon>
        <taxon>Triticinae</taxon>
        <taxon>Triticum</taxon>
    </lineage>
</organism>
<accession>A0A8R7PCV4</accession>
<sequence>MSRSARPCTSAAGARADHDAAPALAGTDGATCGFCGASMGLSLGRAHLGSSNHVSSQYVSGWKGEQTCANLWKLLMVDVLYIQMLVLLVHIS</sequence>
<dbReference type="AlphaFoldDB" id="A0A8R7PCV4"/>
<reference evidence="1" key="2">
    <citation type="submission" date="2018-03" db="EMBL/GenBank/DDBJ databases">
        <title>The Triticum urartu genome reveals the dynamic nature of wheat genome evolution.</title>
        <authorList>
            <person name="Ling H."/>
            <person name="Ma B."/>
            <person name="Shi X."/>
            <person name="Liu H."/>
            <person name="Dong L."/>
            <person name="Sun H."/>
            <person name="Cao Y."/>
            <person name="Gao Q."/>
            <person name="Zheng S."/>
            <person name="Li Y."/>
            <person name="Yu Y."/>
            <person name="Du H."/>
            <person name="Qi M."/>
            <person name="Li Y."/>
            <person name="Yu H."/>
            <person name="Cui Y."/>
            <person name="Wang N."/>
            <person name="Chen C."/>
            <person name="Wu H."/>
            <person name="Zhao Y."/>
            <person name="Zhang J."/>
            <person name="Li Y."/>
            <person name="Zhou W."/>
            <person name="Zhang B."/>
            <person name="Hu W."/>
            <person name="Eijk M."/>
            <person name="Tang J."/>
            <person name="Witsenboer H."/>
            <person name="Zhao S."/>
            <person name="Li Z."/>
            <person name="Zhang A."/>
            <person name="Wang D."/>
            <person name="Liang C."/>
        </authorList>
    </citation>
    <scope>NUCLEOTIDE SEQUENCE [LARGE SCALE GENOMIC DNA]</scope>
    <source>
        <strain evidence="1">cv. G1812</strain>
    </source>
</reference>
<reference evidence="2" key="1">
    <citation type="journal article" date="2013" name="Nature">
        <title>Draft genome of the wheat A-genome progenitor Triticum urartu.</title>
        <authorList>
            <person name="Ling H.Q."/>
            <person name="Zhao S."/>
            <person name="Liu D."/>
            <person name="Wang J."/>
            <person name="Sun H."/>
            <person name="Zhang C."/>
            <person name="Fan H."/>
            <person name="Li D."/>
            <person name="Dong L."/>
            <person name="Tao Y."/>
            <person name="Gao C."/>
            <person name="Wu H."/>
            <person name="Li Y."/>
            <person name="Cui Y."/>
            <person name="Guo X."/>
            <person name="Zheng S."/>
            <person name="Wang B."/>
            <person name="Yu K."/>
            <person name="Liang Q."/>
            <person name="Yang W."/>
            <person name="Lou X."/>
            <person name="Chen J."/>
            <person name="Feng M."/>
            <person name="Jian J."/>
            <person name="Zhang X."/>
            <person name="Luo G."/>
            <person name="Jiang Y."/>
            <person name="Liu J."/>
            <person name="Wang Z."/>
            <person name="Sha Y."/>
            <person name="Zhang B."/>
            <person name="Wu H."/>
            <person name="Tang D."/>
            <person name="Shen Q."/>
            <person name="Xue P."/>
            <person name="Zou S."/>
            <person name="Wang X."/>
            <person name="Liu X."/>
            <person name="Wang F."/>
            <person name="Yang Y."/>
            <person name="An X."/>
            <person name="Dong Z."/>
            <person name="Zhang K."/>
            <person name="Zhang X."/>
            <person name="Luo M.C."/>
            <person name="Dvorak J."/>
            <person name="Tong Y."/>
            <person name="Wang J."/>
            <person name="Yang H."/>
            <person name="Li Z."/>
            <person name="Wang D."/>
            <person name="Zhang A."/>
            <person name="Wang J."/>
        </authorList>
    </citation>
    <scope>NUCLEOTIDE SEQUENCE</scope>
    <source>
        <strain evidence="2">cv. G1812</strain>
    </source>
</reference>
<dbReference type="EnsemblPlants" id="TuG1812G0200002260.01.T01">
    <property type="protein sequence ID" value="TuG1812G0200002260.01.T01.cds293134"/>
    <property type="gene ID" value="TuG1812G0200002260.01"/>
</dbReference>
<evidence type="ECO:0000313" key="2">
    <source>
        <dbReference type="Proteomes" id="UP000015106"/>
    </source>
</evidence>
<proteinExistence type="predicted"/>
<reference evidence="1" key="3">
    <citation type="submission" date="2022-06" db="UniProtKB">
        <authorList>
            <consortium name="EnsemblPlants"/>
        </authorList>
    </citation>
    <scope>IDENTIFICATION</scope>
</reference>
<name>A0A8R7PCV4_TRIUA</name>
<keyword evidence="2" id="KW-1185">Reference proteome</keyword>